<sequence>MPRSMCCLLVASLSALARAENSTFNNPILPGFHPDPSCIFVPEWDETFFCASSSFNAFPGIPIHASKDLQNWKLIAHVLNREEQLPELAYTNRSTAGIWAPTLRYHEDTFWLVTTHVEDDRLADDATRWDNIIFKSADPYEPSSWTNAVHFKFEGYDTEPFWDDDGKTYIVGSHAFKVYPALEIAEANLETGEVGDWLNLWNGTGGNAPEGPHMYRKDGWYYLLVAEGGTGMNHMVTMARSKDLFGPYESDPANPVLTNANTTSYFQTVGHADLFQDQAGNWWGVALSTRSGPGDQYYPMGRETVMTAVTWEEGEFPVWTNISGEVNGWALPPEDKEIGGTGPFIDEGDDVDFAPGSELPAHFTYWRAPDPEKFSVSPEGHPNTLRLSPSKLNLTALNGNYAGPDLGGQTFVGRRQQDTLFTYRVDLDYAPTENGEEAGVSVFLTQNHHLDIGVVLLPASESTTVFPGESASEPGDSTELIPQIRFRGISSVTTPATVVAPIPWRDSPLSLEIKAANMTHYSFSVGPAGAQSLAQTLVTSSSDAMSWGFTGVILGIYATTNGGDGDTPAFFSKWQYIPQGQYRD</sequence>
<keyword evidence="8" id="KW-1185">Reference proteome</keyword>
<dbReference type="Gene3D" id="2.60.120.200">
    <property type="match status" value="1"/>
</dbReference>
<comment type="similarity">
    <text evidence="1 4">Belongs to the glycosyl hydrolase 43 family.</text>
</comment>
<gene>
    <name evidence="7" type="ORF">FJTKL_03646</name>
</gene>
<evidence type="ECO:0000256" key="3">
    <source>
        <dbReference type="ARBA" id="ARBA00023295"/>
    </source>
</evidence>
<accession>A0ABR4DVW6</accession>
<dbReference type="InterPro" id="IPR023296">
    <property type="entry name" value="Glyco_hydro_beta-prop_sf"/>
</dbReference>
<name>A0ABR4DVW6_9PEZI</name>
<dbReference type="Proteomes" id="UP001600888">
    <property type="component" value="Unassembled WGS sequence"/>
</dbReference>
<keyword evidence="2 4" id="KW-0378">Hydrolase</keyword>
<dbReference type="InterPro" id="IPR006710">
    <property type="entry name" value="Glyco_hydro_43"/>
</dbReference>
<protein>
    <recommendedName>
        <fullName evidence="6">Beta-xylosidase C-terminal Concanavalin A-like domain-containing protein</fullName>
    </recommendedName>
</protein>
<feature type="chain" id="PRO_5045049354" description="Beta-xylosidase C-terminal Concanavalin A-like domain-containing protein" evidence="5">
    <location>
        <begin position="20"/>
        <end position="584"/>
    </location>
</feature>
<dbReference type="Pfam" id="PF04616">
    <property type="entry name" value="Glyco_hydro_43"/>
    <property type="match status" value="1"/>
</dbReference>
<dbReference type="PANTHER" id="PTHR42812">
    <property type="entry name" value="BETA-XYLOSIDASE"/>
    <property type="match status" value="1"/>
</dbReference>
<organism evidence="7 8">
    <name type="scientific">Diaporthe vaccinii</name>
    <dbReference type="NCBI Taxonomy" id="105482"/>
    <lineage>
        <taxon>Eukaryota</taxon>
        <taxon>Fungi</taxon>
        <taxon>Dikarya</taxon>
        <taxon>Ascomycota</taxon>
        <taxon>Pezizomycotina</taxon>
        <taxon>Sordariomycetes</taxon>
        <taxon>Sordariomycetidae</taxon>
        <taxon>Diaporthales</taxon>
        <taxon>Diaporthaceae</taxon>
        <taxon>Diaporthe</taxon>
        <taxon>Diaporthe eres species complex</taxon>
    </lineage>
</organism>
<dbReference type="CDD" id="cd18833">
    <property type="entry name" value="GH43_PcXyl-like"/>
    <property type="match status" value="1"/>
</dbReference>
<comment type="caution">
    <text evidence="7">The sequence shown here is derived from an EMBL/GenBank/DDBJ whole genome shotgun (WGS) entry which is preliminary data.</text>
</comment>
<feature type="signal peptide" evidence="5">
    <location>
        <begin position="1"/>
        <end position="19"/>
    </location>
</feature>
<dbReference type="Gene3D" id="2.115.10.20">
    <property type="entry name" value="Glycosyl hydrolase domain, family 43"/>
    <property type="match status" value="1"/>
</dbReference>
<keyword evidence="5" id="KW-0732">Signal</keyword>
<reference evidence="7 8" key="1">
    <citation type="submission" date="2024-03" db="EMBL/GenBank/DDBJ databases">
        <title>A high-quality draft genome sequence of Diaporthe vaccinii, a causative agent of upright dieback and viscid rot disease in cranberry plants.</title>
        <authorList>
            <person name="Sarrasin M."/>
            <person name="Lang B.F."/>
            <person name="Burger G."/>
        </authorList>
    </citation>
    <scope>NUCLEOTIDE SEQUENCE [LARGE SCALE GENOMIC DNA]</scope>
    <source>
        <strain evidence="7 8">IS7</strain>
    </source>
</reference>
<feature type="domain" description="Beta-xylosidase C-terminal Concanavalin A-like" evidence="6">
    <location>
        <begin position="352"/>
        <end position="576"/>
    </location>
</feature>
<evidence type="ECO:0000259" key="6">
    <source>
        <dbReference type="Pfam" id="PF17851"/>
    </source>
</evidence>
<evidence type="ECO:0000256" key="5">
    <source>
        <dbReference type="SAM" id="SignalP"/>
    </source>
</evidence>
<evidence type="ECO:0000313" key="8">
    <source>
        <dbReference type="Proteomes" id="UP001600888"/>
    </source>
</evidence>
<evidence type="ECO:0000256" key="2">
    <source>
        <dbReference type="ARBA" id="ARBA00022801"/>
    </source>
</evidence>
<dbReference type="InterPro" id="IPR041542">
    <property type="entry name" value="GH43_C2"/>
</dbReference>
<keyword evidence="3 4" id="KW-0326">Glycosidase</keyword>
<dbReference type="Pfam" id="PF17851">
    <property type="entry name" value="GH43_C2"/>
    <property type="match status" value="1"/>
</dbReference>
<evidence type="ECO:0000313" key="7">
    <source>
        <dbReference type="EMBL" id="KAL2274101.1"/>
    </source>
</evidence>
<proteinExistence type="inferred from homology"/>
<dbReference type="PANTHER" id="PTHR42812:SF17">
    <property type="entry name" value="BETA-XYLOSIDASE C-TERMINAL CONCANAVALIN A-LIKE DOMAIN-CONTAINING PROTEIN-RELATED"/>
    <property type="match status" value="1"/>
</dbReference>
<dbReference type="EMBL" id="JBAWTH010000166">
    <property type="protein sequence ID" value="KAL2274101.1"/>
    <property type="molecule type" value="Genomic_DNA"/>
</dbReference>
<dbReference type="InterPro" id="IPR013320">
    <property type="entry name" value="ConA-like_dom_sf"/>
</dbReference>
<evidence type="ECO:0000256" key="1">
    <source>
        <dbReference type="ARBA" id="ARBA00009865"/>
    </source>
</evidence>
<dbReference type="SUPFAM" id="SSF49899">
    <property type="entry name" value="Concanavalin A-like lectins/glucanases"/>
    <property type="match status" value="1"/>
</dbReference>
<evidence type="ECO:0000256" key="4">
    <source>
        <dbReference type="RuleBase" id="RU361187"/>
    </source>
</evidence>
<dbReference type="InterPro" id="IPR051795">
    <property type="entry name" value="Glycosyl_Hydrlase_43"/>
</dbReference>
<dbReference type="SUPFAM" id="SSF75005">
    <property type="entry name" value="Arabinanase/levansucrase/invertase"/>
    <property type="match status" value="1"/>
</dbReference>